<dbReference type="InterPro" id="IPR036339">
    <property type="entry name" value="PUB-like_dom_sf"/>
</dbReference>
<dbReference type="Pfam" id="PF08325">
    <property type="entry name" value="WLM"/>
    <property type="match status" value="1"/>
</dbReference>
<dbReference type="PANTHER" id="PTHR47796">
    <property type="entry name" value="ZINC METALLOPROTEINASE-LIKE PROTEIN"/>
    <property type="match status" value="1"/>
</dbReference>
<feature type="compositionally biased region" description="Low complexity" evidence="1">
    <location>
        <begin position="346"/>
        <end position="357"/>
    </location>
</feature>
<accession>A0A7S3NLP0</accession>
<protein>
    <recommendedName>
        <fullName evidence="2">WLM domain-containing protein</fullName>
    </recommendedName>
</protein>
<dbReference type="InterPro" id="IPR018997">
    <property type="entry name" value="PUB_domain"/>
</dbReference>
<evidence type="ECO:0000259" key="2">
    <source>
        <dbReference type="PROSITE" id="PS51397"/>
    </source>
</evidence>
<dbReference type="PANTHER" id="PTHR47796:SF1">
    <property type="entry name" value="OS08G0500800 PROTEIN"/>
    <property type="match status" value="1"/>
</dbReference>
<dbReference type="Gene3D" id="1.20.58.2190">
    <property type="match status" value="1"/>
</dbReference>
<proteinExistence type="predicted"/>
<reference evidence="3" key="1">
    <citation type="submission" date="2021-01" db="EMBL/GenBank/DDBJ databases">
        <authorList>
            <person name="Corre E."/>
            <person name="Pelletier E."/>
            <person name="Niang G."/>
            <person name="Scheremetjew M."/>
            <person name="Finn R."/>
            <person name="Kale V."/>
            <person name="Holt S."/>
            <person name="Cochrane G."/>
            <person name="Meng A."/>
            <person name="Brown T."/>
            <person name="Cohen L."/>
        </authorList>
    </citation>
    <scope>NUCLEOTIDE SEQUENCE</scope>
    <source>
        <strain evidence="3">CCMP1510</strain>
    </source>
</reference>
<evidence type="ECO:0000256" key="1">
    <source>
        <dbReference type="SAM" id="MobiDB-lite"/>
    </source>
</evidence>
<feature type="domain" description="WLM" evidence="2">
    <location>
        <begin position="128"/>
        <end position="296"/>
    </location>
</feature>
<dbReference type="AlphaFoldDB" id="A0A7S3NLP0"/>
<sequence length="462" mass="52122">MQNSSSNKQSVEIKFGKETFYIANVESYEQLEESVVKKTGVAPDGIKLVWKGRILTQKIFDEFTINSPILVIGSSDEKILEIEHGAEEYQVALKRRRERDVINDLDLRTPLTGIDETDFSTVLGSNISEINPNDGSQIGFGRLQTLSGFADDDKAKNILNRLARDLGIRDVMRRHKWYVPTLAEMPPDGKVGVDPICVLGLNENKGQRILLRLRTDDLQGFRKFLNIKQVLYHELAHNERSQHDAIFYGLVSRIQRQAENVTARAKSNMYRLGGQPHFPIAQRQEKQTYAIAQRLGDTPDHFDGGHEEEKHCVGQQSSSNQTPLEKSTEPKKETSPNQDITPQFISSPPESFCEPSSRQAKILEATRALSSATDPKSLRDAATTLQVILNNAALDDQKYKRVRLKNKLFMRTAGKFAAALRFLEACGFNREQENNEEILVLRRQDPGLLWCGRSALESIVAC</sequence>
<dbReference type="InterPro" id="IPR013536">
    <property type="entry name" value="WLM_dom"/>
</dbReference>
<name>A0A7S3NLP0_9STRA</name>
<feature type="compositionally biased region" description="Basic and acidic residues" evidence="1">
    <location>
        <begin position="297"/>
        <end position="312"/>
    </location>
</feature>
<feature type="compositionally biased region" description="Polar residues" evidence="1">
    <location>
        <begin position="335"/>
        <end position="345"/>
    </location>
</feature>
<dbReference type="SUPFAM" id="SSF143503">
    <property type="entry name" value="PUG domain-like"/>
    <property type="match status" value="1"/>
</dbReference>
<feature type="compositionally biased region" description="Polar residues" evidence="1">
    <location>
        <begin position="314"/>
        <end position="325"/>
    </location>
</feature>
<evidence type="ECO:0000313" key="3">
    <source>
        <dbReference type="EMBL" id="CAE0368246.1"/>
    </source>
</evidence>
<dbReference type="EMBL" id="HBIJ01013293">
    <property type="protein sequence ID" value="CAE0368246.1"/>
    <property type="molecule type" value="Transcribed_RNA"/>
</dbReference>
<feature type="region of interest" description="Disordered" evidence="1">
    <location>
        <begin position="296"/>
        <end position="358"/>
    </location>
</feature>
<dbReference type="Pfam" id="PF09409">
    <property type="entry name" value="PUB"/>
    <property type="match status" value="1"/>
</dbReference>
<organism evidence="3">
    <name type="scientific">Aureoumbra lagunensis</name>
    <dbReference type="NCBI Taxonomy" id="44058"/>
    <lineage>
        <taxon>Eukaryota</taxon>
        <taxon>Sar</taxon>
        <taxon>Stramenopiles</taxon>
        <taxon>Ochrophyta</taxon>
        <taxon>Pelagophyceae</taxon>
        <taxon>Pelagomonadales</taxon>
        <taxon>Aureoumbra</taxon>
    </lineage>
</organism>
<dbReference type="PROSITE" id="PS51397">
    <property type="entry name" value="WLM"/>
    <property type="match status" value="1"/>
</dbReference>
<gene>
    <name evidence="3" type="ORF">ALAG00032_LOCUS9008</name>
</gene>